<evidence type="ECO:0000256" key="1">
    <source>
        <dbReference type="ARBA" id="ARBA00022679"/>
    </source>
</evidence>
<evidence type="ECO:0000256" key="5">
    <source>
        <dbReference type="ARBA" id="ARBA00023266"/>
    </source>
</evidence>
<feature type="domain" description="PurM-like N-terminal" evidence="6">
    <location>
        <begin position="423"/>
        <end position="530"/>
    </location>
</feature>
<keyword evidence="2" id="KW-0547">Nucleotide-binding</keyword>
<dbReference type="EMBL" id="AM286690">
    <property type="protein sequence ID" value="CAL17173.1"/>
    <property type="molecule type" value="Genomic_DNA"/>
</dbReference>
<gene>
    <name evidence="9" type="ordered locus">ABO_1725</name>
</gene>
<keyword evidence="5" id="KW-0711">Selenium</keyword>
<dbReference type="GO" id="GO:0004756">
    <property type="term" value="F:selenide, water dikinase activity"/>
    <property type="evidence" value="ECO:0007669"/>
    <property type="project" value="TreeGrafter"/>
</dbReference>
<evidence type="ECO:0008006" key="11">
    <source>
        <dbReference type="Google" id="ProtNLM"/>
    </source>
</evidence>
<dbReference type="GO" id="GO:0016491">
    <property type="term" value="F:oxidoreductase activity"/>
    <property type="evidence" value="ECO:0007669"/>
    <property type="project" value="InterPro"/>
</dbReference>
<evidence type="ECO:0000259" key="8">
    <source>
        <dbReference type="Pfam" id="PF07992"/>
    </source>
</evidence>
<dbReference type="AlphaFoldDB" id="Q0VNS5"/>
<keyword evidence="1" id="KW-0808">Transferase</keyword>
<sequence length="738" mass="79373">MISPSAHYDLVFVGAGHSHALALRMLAMKPIPGVRLTLVSPDSLSAYSGMLPGLIAGHYTLDDTHVDVYRLCQASGCRFIQASVTQLDPQQRHLQLSDGSQLAYDWLSLDVGATPDLSPLGGSHPRVVPVKPVASFYARWQQLCQHAERQSPSLAVIGAGAGGTEMTLAMAQHFQRHQQPAQIQLITSGNLLPGFPASVREKMHKRLQAHNVTLHTDSRVHCDAHQQLHMGDQPLTAQWVLWCTGVRGLPILENSGLECDERGFVRVTETLQTATDKRIFAAGDCAAFPTPLPKAGVYAVRQARTLATNLRAVIQGQPLVAYRPQSRFLSLLSTGGKDAIASRGGRLSVAGHWVWRWKDHIDRAFMAKFDQQLPSMPPGPADPDTLHCAGCGAKVGSDALHEALAELQPVVNPGIEAGVDAADDAAIIDWPAGQRLVQSLDFFPAFIDEPYLFGRIAALHSLSDVYAMNAQPHSALANITLPWHHPRLQSRDLQRMMAGAVRELNAAGCTLVGGHTIEGPQMAAGFTVNGQADPAQLWHKHGARDGDRLILTKPLGSGVQLAALMQVSREPSSAFHGPWLDTTLRHLLISNHLAQQALQGIPVNACTDITGFGLLGHLYEISQQSQVSLSVDCHKVPLLPGTLSLIEQGVASTLSDANRQILVHCQQQQPVAEALLTALCDPQTAGGLLFCLHADYAKQALQRLDSKGIAAAEIGKVLVKKTSNDAAILLNSGHTGKV</sequence>
<keyword evidence="10" id="KW-1185">Reference proteome</keyword>
<dbReference type="Gene3D" id="3.90.650.10">
    <property type="entry name" value="PurM-like C-terminal domain"/>
    <property type="match status" value="1"/>
</dbReference>
<organism evidence="9 10">
    <name type="scientific">Alcanivorax borkumensis (strain ATCC 700651 / DSM 11573 / NCIMB 13689 / SK2)</name>
    <dbReference type="NCBI Taxonomy" id="393595"/>
    <lineage>
        <taxon>Bacteria</taxon>
        <taxon>Pseudomonadati</taxon>
        <taxon>Pseudomonadota</taxon>
        <taxon>Gammaproteobacteria</taxon>
        <taxon>Oceanospirillales</taxon>
        <taxon>Alcanivoracaceae</taxon>
        <taxon>Alcanivorax</taxon>
    </lineage>
</organism>
<name>Q0VNS5_ALCBS</name>
<dbReference type="Proteomes" id="UP000008871">
    <property type="component" value="Chromosome"/>
</dbReference>
<dbReference type="eggNOG" id="COG1252">
    <property type="taxonomic scope" value="Bacteria"/>
</dbReference>
<dbReference type="NCBIfam" id="TIGR00476">
    <property type="entry name" value="selD"/>
    <property type="match status" value="1"/>
</dbReference>
<dbReference type="PANTHER" id="PTHR10256:SF0">
    <property type="entry name" value="INACTIVE SELENIDE, WATER DIKINASE-LIKE PROTEIN-RELATED"/>
    <property type="match status" value="1"/>
</dbReference>
<proteinExistence type="predicted"/>
<evidence type="ECO:0000259" key="6">
    <source>
        <dbReference type="Pfam" id="PF00586"/>
    </source>
</evidence>
<dbReference type="PANTHER" id="PTHR10256">
    <property type="entry name" value="SELENIDE, WATER DIKINASE"/>
    <property type="match status" value="1"/>
</dbReference>
<evidence type="ECO:0000256" key="3">
    <source>
        <dbReference type="ARBA" id="ARBA00022777"/>
    </source>
</evidence>
<evidence type="ECO:0000313" key="9">
    <source>
        <dbReference type="EMBL" id="CAL17173.1"/>
    </source>
</evidence>
<dbReference type="RefSeq" id="WP_011589006.1">
    <property type="nucleotide sequence ID" value="NC_008260.1"/>
</dbReference>
<dbReference type="HOGENOM" id="CLU_019558_0_0_6"/>
<keyword evidence="3" id="KW-0418">Kinase</keyword>
<evidence type="ECO:0000256" key="4">
    <source>
        <dbReference type="ARBA" id="ARBA00022840"/>
    </source>
</evidence>
<dbReference type="Gene3D" id="3.30.1330.10">
    <property type="entry name" value="PurM-like, N-terminal domain"/>
    <property type="match status" value="1"/>
</dbReference>
<dbReference type="CDD" id="cd02195">
    <property type="entry name" value="SelD"/>
    <property type="match status" value="1"/>
</dbReference>
<dbReference type="InterPro" id="IPR017584">
    <property type="entry name" value="Pyridine_nucleo_diS_OxRdtase_N"/>
</dbReference>
<dbReference type="GO" id="GO:0005524">
    <property type="term" value="F:ATP binding"/>
    <property type="evidence" value="ECO:0007669"/>
    <property type="project" value="UniProtKB-KW"/>
</dbReference>
<evidence type="ECO:0000259" key="7">
    <source>
        <dbReference type="Pfam" id="PF02769"/>
    </source>
</evidence>
<dbReference type="InterPro" id="IPR036676">
    <property type="entry name" value="PurM-like_C_sf"/>
</dbReference>
<dbReference type="NCBIfam" id="TIGR03169">
    <property type="entry name" value="Nterm_to_SelD"/>
    <property type="match status" value="1"/>
</dbReference>
<dbReference type="KEGG" id="abo:ABO_1725"/>
<dbReference type="eggNOG" id="COG0709">
    <property type="taxonomic scope" value="Bacteria"/>
</dbReference>
<dbReference type="Gene3D" id="3.50.50.100">
    <property type="match status" value="1"/>
</dbReference>
<dbReference type="InterPro" id="IPR010918">
    <property type="entry name" value="PurM-like_C_dom"/>
</dbReference>
<feature type="domain" description="FAD/NAD(P)-binding" evidence="8">
    <location>
        <begin position="8"/>
        <end position="303"/>
    </location>
</feature>
<dbReference type="InterPro" id="IPR004536">
    <property type="entry name" value="SPS/SelD"/>
</dbReference>
<feature type="domain" description="PurM-like C-terminal" evidence="7">
    <location>
        <begin position="544"/>
        <end position="720"/>
    </location>
</feature>
<dbReference type="SUPFAM" id="SSF55326">
    <property type="entry name" value="PurM N-terminal domain-like"/>
    <property type="match status" value="1"/>
</dbReference>
<dbReference type="GO" id="GO:0005737">
    <property type="term" value="C:cytoplasm"/>
    <property type="evidence" value="ECO:0007669"/>
    <property type="project" value="TreeGrafter"/>
</dbReference>
<dbReference type="STRING" id="393595.ABO_1725"/>
<dbReference type="SUPFAM" id="SSF51905">
    <property type="entry name" value="FAD/NAD(P)-binding domain"/>
    <property type="match status" value="2"/>
</dbReference>
<accession>Q0VNS5</accession>
<dbReference type="InterPro" id="IPR000408">
    <property type="entry name" value="Reg_chr_condens"/>
</dbReference>
<reference evidence="9 10" key="1">
    <citation type="journal article" date="2006" name="Nat. Biotechnol.">
        <title>Genome sequence of the ubiquitous hydrocarbon-degrading marine bacterium Alcanivorax borkumensis.</title>
        <authorList>
            <person name="Schneiker S."/>
            <person name="Martins dos Santos V.A.P."/>
            <person name="Bartels D."/>
            <person name="Bekel T."/>
            <person name="Brecht M."/>
            <person name="Buhrmester J."/>
            <person name="Chernikova T.N."/>
            <person name="Denaro R."/>
            <person name="Ferrer M."/>
            <person name="Gertler C."/>
            <person name="Goesmann A."/>
            <person name="Golyshina O.V."/>
            <person name="Kaminski F."/>
            <person name="Khachane A.N."/>
            <person name="Lang S."/>
            <person name="Linke B."/>
            <person name="McHardy A.C."/>
            <person name="Meyer F."/>
            <person name="Nechitaylo T."/>
            <person name="Puehler A."/>
            <person name="Regenhardt D."/>
            <person name="Rupp O."/>
            <person name="Sabirova J.S."/>
            <person name="Selbitschka W."/>
            <person name="Yakimov M.M."/>
            <person name="Timmis K.N."/>
            <person name="Vorhoelter F.-J."/>
            <person name="Weidner S."/>
            <person name="Kaiser O."/>
            <person name="Golyshin P.N."/>
        </authorList>
    </citation>
    <scope>NUCLEOTIDE SEQUENCE [LARGE SCALE GENOMIC DNA]</scope>
    <source>
        <strain evidence="10">ATCC 700651 / DSM 11573 / NCIMB 13689 / SK2</strain>
    </source>
</reference>
<dbReference type="InterPro" id="IPR023753">
    <property type="entry name" value="FAD/NAD-binding_dom"/>
</dbReference>
<dbReference type="InterPro" id="IPR036921">
    <property type="entry name" value="PurM-like_N_sf"/>
</dbReference>
<dbReference type="Pfam" id="PF07992">
    <property type="entry name" value="Pyr_redox_2"/>
    <property type="match status" value="1"/>
</dbReference>
<dbReference type="InterPro" id="IPR036188">
    <property type="entry name" value="FAD/NAD-bd_sf"/>
</dbReference>
<dbReference type="PROSITE" id="PS00626">
    <property type="entry name" value="RCC1_2"/>
    <property type="match status" value="1"/>
</dbReference>
<evidence type="ECO:0000313" key="10">
    <source>
        <dbReference type="Proteomes" id="UP000008871"/>
    </source>
</evidence>
<dbReference type="InterPro" id="IPR016188">
    <property type="entry name" value="PurM-like_N"/>
</dbReference>
<protein>
    <recommendedName>
        <fullName evidence="11">Selenide, water dikinase</fullName>
    </recommendedName>
</protein>
<dbReference type="Pfam" id="PF00586">
    <property type="entry name" value="AIRS"/>
    <property type="match status" value="1"/>
</dbReference>
<dbReference type="GO" id="GO:0016260">
    <property type="term" value="P:selenocysteine biosynthetic process"/>
    <property type="evidence" value="ECO:0007669"/>
    <property type="project" value="TreeGrafter"/>
</dbReference>
<evidence type="ECO:0000256" key="2">
    <source>
        <dbReference type="ARBA" id="ARBA00022741"/>
    </source>
</evidence>
<dbReference type="SUPFAM" id="SSF56042">
    <property type="entry name" value="PurM C-terminal domain-like"/>
    <property type="match status" value="1"/>
</dbReference>
<dbReference type="OrthoDB" id="9767928at2"/>
<dbReference type="Pfam" id="PF02769">
    <property type="entry name" value="AIRS_C"/>
    <property type="match status" value="1"/>
</dbReference>
<keyword evidence="4" id="KW-0067">ATP-binding</keyword>